<feature type="region of interest" description="Disordered" evidence="1">
    <location>
        <begin position="30"/>
        <end position="68"/>
    </location>
</feature>
<comment type="caution">
    <text evidence="2">The sequence shown here is derived from an EMBL/GenBank/DDBJ whole genome shotgun (WGS) entry which is preliminary data.</text>
</comment>
<evidence type="ECO:0000313" key="3">
    <source>
        <dbReference type="Proteomes" id="UP001396334"/>
    </source>
</evidence>
<reference evidence="2 3" key="1">
    <citation type="journal article" date="2024" name="G3 (Bethesda)">
        <title>Genome assembly of Hibiscus sabdariffa L. provides insights into metabolisms of medicinal natural products.</title>
        <authorList>
            <person name="Kim T."/>
        </authorList>
    </citation>
    <scope>NUCLEOTIDE SEQUENCE [LARGE SCALE GENOMIC DNA]</scope>
    <source>
        <strain evidence="2">TK-2024</strain>
        <tissue evidence="2">Old leaves</tissue>
    </source>
</reference>
<gene>
    <name evidence="2" type="ORF">V6N11_077323</name>
</gene>
<feature type="region of interest" description="Disordered" evidence="1">
    <location>
        <begin position="201"/>
        <end position="221"/>
    </location>
</feature>
<feature type="compositionally biased region" description="Pro residues" evidence="1">
    <location>
        <begin position="282"/>
        <end position="293"/>
    </location>
</feature>
<feature type="region of interest" description="Disordered" evidence="1">
    <location>
        <begin position="275"/>
        <end position="294"/>
    </location>
</feature>
<evidence type="ECO:0000313" key="2">
    <source>
        <dbReference type="EMBL" id="KAK9035277.1"/>
    </source>
</evidence>
<sequence>MKSSATAMSAESSINPITFQYRAEPYKALKIRATPPHEMPTDRPPRNQPMVSKKRSKSENRKDGNDEKGGQFHILKALQAAITSICAALLTNFSGSIHKVGSKQAEIVGPKQMKISSQHSFSFSNNMMIQIVYFRDDNGRNLEAVPEVEGYPQAAQQSEQPLSLFQEMSARWRKGRNDRDQLCNPPPLPTPHLLALFPIPPGELHQLRPPSPGPSTAAPSDVSVELTLGLNPSCSETGSTALFQEILKAEMGGGNEPREGSSWWLAAAELGPVFNQEQEPQPSSPTLPYPSYPRPKNRYQERVFRWKNKVSLPNPFTCNRPPEVATGEPSPQRPTPPLLPLFPPEVQPLRPPSPTLGPGLSLPVPSESDASLGLKPCGSETPSHAEPESLFIKVHRMVSKQGRRHGNDKKRTP</sequence>
<name>A0ABR2TCR3_9ROSI</name>
<feature type="region of interest" description="Disordered" evidence="1">
    <location>
        <begin position="315"/>
        <end position="413"/>
    </location>
</feature>
<dbReference type="Proteomes" id="UP001396334">
    <property type="component" value="Unassembled WGS sequence"/>
</dbReference>
<protein>
    <submittedName>
        <fullName evidence="2">Uncharacterized protein</fullName>
    </submittedName>
</protein>
<keyword evidence="3" id="KW-1185">Reference proteome</keyword>
<feature type="compositionally biased region" description="Low complexity" evidence="1">
    <location>
        <begin position="356"/>
        <end position="368"/>
    </location>
</feature>
<feature type="compositionally biased region" description="Pro residues" evidence="1">
    <location>
        <begin position="331"/>
        <end position="355"/>
    </location>
</feature>
<accession>A0ABR2TCR3</accession>
<dbReference type="EMBL" id="JBBPBN010000006">
    <property type="protein sequence ID" value="KAK9035277.1"/>
    <property type="molecule type" value="Genomic_DNA"/>
</dbReference>
<evidence type="ECO:0000256" key="1">
    <source>
        <dbReference type="SAM" id="MobiDB-lite"/>
    </source>
</evidence>
<feature type="compositionally biased region" description="Basic and acidic residues" evidence="1">
    <location>
        <begin position="57"/>
        <end position="68"/>
    </location>
</feature>
<proteinExistence type="predicted"/>
<organism evidence="2 3">
    <name type="scientific">Hibiscus sabdariffa</name>
    <name type="common">roselle</name>
    <dbReference type="NCBI Taxonomy" id="183260"/>
    <lineage>
        <taxon>Eukaryota</taxon>
        <taxon>Viridiplantae</taxon>
        <taxon>Streptophyta</taxon>
        <taxon>Embryophyta</taxon>
        <taxon>Tracheophyta</taxon>
        <taxon>Spermatophyta</taxon>
        <taxon>Magnoliopsida</taxon>
        <taxon>eudicotyledons</taxon>
        <taxon>Gunneridae</taxon>
        <taxon>Pentapetalae</taxon>
        <taxon>rosids</taxon>
        <taxon>malvids</taxon>
        <taxon>Malvales</taxon>
        <taxon>Malvaceae</taxon>
        <taxon>Malvoideae</taxon>
        <taxon>Hibiscus</taxon>
    </lineage>
</organism>
<feature type="compositionally biased region" description="Basic residues" evidence="1">
    <location>
        <begin position="393"/>
        <end position="413"/>
    </location>
</feature>